<dbReference type="InterPro" id="IPR003661">
    <property type="entry name" value="HisK_dim/P_dom"/>
</dbReference>
<dbReference type="Proteomes" id="UP001519272">
    <property type="component" value="Unassembled WGS sequence"/>
</dbReference>
<accession>A0ABS4FTP3</accession>
<evidence type="ECO:0000256" key="5">
    <source>
        <dbReference type="ARBA" id="ARBA00022553"/>
    </source>
</evidence>
<dbReference type="CDD" id="cd00075">
    <property type="entry name" value="HATPase"/>
    <property type="match status" value="1"/>
</dbReference>
<dbReference type="InterPro" id="IPR005467">
    <property type="entry name" value="His_kinase_dom"/>
</dbReference>
<evidence type="ECO:0000256" key="7">
    <source>
        <dbReference type="ARBA" id="ARBA00022692"/>
    </source>
</evidence>
<keyword evidence="9 16" id="KW-0418">Kinase</keyword>
<organism evidence="16 17">
    <name type="scientific">Paenibacillus turicensis</name>
    <dbReference type="NCBI Taxonomy" id="160487"/>
    <lineage>
        <taxon>Bacteria</taxon>
        <taxon>Bacillati</taxon>
        <taxon>Bacillota</taxon>
        <taxon>Bacilli</taxon>
        <taxon>Bacillales</taxon>
        <taxon>Paenibacillaceae</taxon>
        <taxon>Paenibacillus</taxon>
    </lineage>
</organism>
<evidence type="ECO:0000256" key="8">
    <source>
        <dbReference type="ARBA" id="ARBA00022741"/>
    </source>
</evidence>
<sequence>MKKSGYRSSFHIFLIFSLILLGTIIAGIMLFYSLITIQTTGGEAVKSDWPKVFTENFKDQFIFTNHKAQVKQSGIERLQENEIGLQVLDQSGQEIFSYQKPKQANDSYSSIELLHLSQTNQAGQLKNSDITTFVGTVNDGGKHYAYVLYFPMNVSKITMYLNGDKFTGGKNIFIFVVGILFIVVLASGIIYGFWTSKMMNKLTTSIKEISSRSYVPIQAGGAFQSIYDSLNKMDTEIKASDRLQAQTEKMREEWIANITHDLKTPLSPIKGYAEMLQQNGTTTKQQCDQYAGVMLKNATYMETLIDDLKLTYQLENGMLPLKRQEQNIVRFLKELVIDILNHPEYEHRTIHFDTTKDTILFSFDQTLMKRGIENLIINAFVHGDENTEVSLQVFLSDSILQIIVSDNGKGMTAEEVDMLFQRYYRGTNTEHKPEGTGLGLAIAKSIVEQQEGSISVSSIVGVGTTFQIQFLMN</sequence>
<reference evidence="16 17" key="1">
    <citation type="submission" date="2021-03" db="EMBL/GenBank/DDBJ databases">
        <title>Genomic Encyclopedia of Type Strains, Phase IV (KMG-IV): sequencing the most valuable type-strain genomes for metagenomic binning, comparative biology and taxonomic classification.</title>
        <authorList>
            <person name="Goeker M."/>
        </authorList>
    </citation>
    <scope>NUCLEOTIDE SEQUENCE [LARGE SCALE GENOMIC DNA]</scope>
    <source>
        <strain evidence="16 17">DSM 14349</strain>
    </source>
</reference>
<dbReference type="InterPro" id="IPR003594">
    <property type="entry name" value="HATPase_dom"/>
</dbReference>
<dbReference type="InterPro" id="IPR036097">
    <property type="entry name" value="HisK_dim/P_sf"/>
</dbReference>
<dbReference type="Gene3D" id="1.10.287.130">
    <property type="match status" value="1"/>
</dbReference>
<dbReference type="InterPro" id="IPR050398">
    <property type="entry name" value="HssS/ArlS-like"/>
</dbReference>
<keyword evidence="11 14" id="KW-1133">Transmembrane helix</keyword>
<comment type="subcellular location">
    <subcellularLocation>
        <location evidence="2">Cell membrane</location>
        <topology evidence="2">Multi-pass membrane protein</topology>
    </subcellularLocation>
</comment>
<name>A0ABS4FTP3_9BACL</name>
<evidence type="ECO:0000256" key="6">
    <source>
        <dbReference type="ARBA" id="ARBA00022679"/>
    </source>
</evidence>
<evidence type="ECO:0000256" key="9">
    <source>
        <dbReference type="ARBA" id="ARBA00022777"/>
    </source>
</evidence>
<dbReference type="SUPFAM" id="SSF55874">
    <property type="entry name" value="ATPase domain of HSP90 chaperone/DNA topoisomerase II/histidine kinase"/>
    <property type="match status" value="1"/>
</dbReference>
<keyword evidence="13 14" id="KW-0472">Membrane</keyword>
<dbReference type="InterPro" id="IPR004358">
    <property type="entry name" value="Sig_transdc_His_kin-like_C"/>
</dbReference>
<dbReference type="EC" id="2.7.13.3" evidence="3"/>
<dbReference type="RefSeq" id="WP_210089435.1">
    <property type="nucleotide sequence ID" value="NZ_JAGGKG010000010.1"/>
</dbReference>
<dbReference type="SMART" id="SM00388">
    <property type="entry name" value="HisKA"/>
    <property type="match status" value="1"/>
</dbReference>
<keyword evidence="12" id="KW-0902">Two-component regulatory system</keyword>
<evidence type="ECO:0000256" key="11">
    <source>
        <dbReference type="ARBA" id="ARBA00022989"/>
    </source>
</evidence>
<dbReference type="InterPro" id="IPR036890">
    <property type="entry name" value="HATPase_C_sf"/>
</dbReference>
<dbReference type="PANTHER" id="PTHR45528">
    <property type="entry name" value="SENSOR HISTIDINE KINASE CPXA"/>
    <property type="match status" value="1"/>
</dbReference>
<evidence type="ECO:0000256" key="1">
    <source>
        <dbReference type="ARBA" id="ARBA00000085"/>
    </source>
</evidence>
<evidence type="ECO:0000256" key="13">
    <source>
        <dbReference type="ARBA" id="ARBA00023136"/>
    </source>
</evidence>
<dbReference type="SMART" id="SM00387">
    <property type="entry name" value="HATPase_c"/>
    <property type="match status" value="1"/>
</dbReference>
<dbReference type="PANTHER" id="PTHR45528:SF1">
    <property type="entry name" value="SENSOR HISTIDINE KINASE CPXA"/>
    <property type="match status" value="1"/>
</dbReference>
<dbReference type="SUPFAM" id="SSF47384">
    <property type="entry name" value="Homodimeric domain of signal transducing histidine kinase"/>
    <property type="match status" value="1"/>
</dbReference>
<dbReference type="CDD" id="cd00082">
    <property type="entry name" value="HisKA"/>
    <property type="match status" value="1"/>
</dbReference>
<dbReference type="PRINTS" id="PR00344">
    <property type="entry name" value="BCTRLSENSOR"/>
</dbReference>
<dbReference type="Pfam" id="PF02518">
    <property type="entry name" value="HATPase_c"/>
    <property type="match status" value="1"/>
</dbReference>
<comment type="caution">
    <text evidence="16">The sequence shown here is derived from an EMBL/GenBank/DDBJ whole genome shotgun (WGS) entry which is preliminary data.</text>
</comment>
<protein>
    <recommendedName>
        <fullName evidence="3">histidine kinase</fullName>
        <ecNumber evidence="3">2.7.13.3</ecNumber>
    </recommendedName>
</protein>
<feature type="domain" description="Histidine kinase" evidence="15">
    <location>
        <begin position="257"/>
        <end position="473"/>
    </location>
</feature>
<keyword evidence="8" id="KW-0547">Nucleotide-binding</keyword>
<evidence type="ECO:0000256" key="14">
    <source>
        <dbReference type="SAM" id="Phobius"/>
    </source>
</evidence>
<evidence type="ECO:0000256" key="10">
    <source>
        <dbReference type="ARBA" id="ARBA00022840"/>
    </source>
</evidence>
<keyword evidence="6" id="KW-0808">Transferase</keyword>
<evidence type="ECO:0000256" key="3">
    <source>
        <dbReference type="ARBA" id="ARBA00012438"/>
    </source>
</evidence>
<dbReference type="GO" id="GO:0016301">
    <property type="term" value="F:kinase activity"/>
    <property type="evidence" value="ECO:0007669"/>
    <property type="project" value="UniProtKB-KW"/>
</dbReference>
<dbReference type="Pfam" id="PF00512">
    <property type="entry name" value="HisKA"/>
    <property type="match status" value="1"/>
</dbReference>
<evidence type="ECO:0000256" key="2">
    <source>
        <dbReference type="ARBA" id="ARBA00004651"/>
    </source>
</evidence>
<keyword evidence="7 14" id="KW-0812">Transmembrane</keyword>
<dbReference type="Gene3D" id="3.30.565.10">
    <property type="entry name" value="Histidine kinase-like ATPase, C-terminal domain"/>
    <property type="match status" value="1"/>
</dbReference>
<dbReference type="EMBL" id="JAGGKG010000010">
    <property type="protein sequence ID" value="MBP1905819.1"/>
    <property type="molecule type" value="Genomic_DNA"/>
</dbReference>
<keyword evidence="4" id="KW-1003">Cell membrane</keyword>
<gene>
    <name evidence="16" type="ORF">J2Z32_002467</name>
</gene>
<evidence type="ECO:0000313" key="17">
    <source>
        <dbReference type="Proteomes" id="UP001519272"/>
    </source>
</evidence>
<proteinExistence type="predicted"/>
<evidence type="ECO:0000256" key="12">
    <source>
        <dbReference type="ARBA" id="ARBA00023012"/>
    </source>
</evidence>
<evidence type="ECO:0000259" key="15">
    <source>
        <dbReference type="PROSITE" id="PS50109"/>
    </source>
</evidence>
<dbReference type="PROSITE" id="PS50109">
    <property type="entry name" value="HIS_KIN"/>
    <property type="match status" value="1"/>
</dbReference>
<keyword evidence="10" id="KW-0067">ATP-binding</keyword>
<feature type="transmembrane region" description="Helical" evidence="14">
    <location>
        <begin position="172"/>
        <end position="194"/>
    </location>
</feature>
<evidence type="ECO:0000256" key="4">
    <source>
        <dbReference type="ARBA" id="ARBA00022475"/>
    </source>
</evidence>
<feature type="transmembrane region" description="Helical" evidence="14">
    <location>
        <begin position="12"/>
        <end position="35"/>
    </location>
</feature>
<evidence type="ECO:0000313" key="16">
    <source>
        <dbReference type="EMBL" id="MBP1905819.1"/>
    </source>
</evidence>
<comment type="catalytic activity">
    <reaction evidence="1">
        <text>ATP + protein L-histidine = ADP + protein N-phospho-L-histidine.</text>
        <dbReference type="EC" id="2.7.13.3"/>
    </reaction>
</comment>
<keyword evidence="5" id="KW-0597">Phosphoprotein</keyword>
<keyword evidence="17" id="KW-1185">Reference proteome</keyword>